<evidence type="ECO:0000256" key="4">
    <source>
        <dbReference type="SAM" id="MobiDB-lite"/>
    </source>
</evidence>
<protein>
    <recommendedName>
        <fullName evidence="5">HTH araC/xylS-type domain-containing protein</fullName>
    </recommendedName>
</protein>
<dbReference type="Pfam" id="PF12833">
    <property type="entry name" value="HTH_18"/>
    <property type="match status" value="1"/>
</dbReference>
<dbReference type="GO" id="GO:0043565">
    <property type="term" value="F:sequence-specific DNA binding"/>
    <property type="evidence" value="ECO:0007669"/>
    <property type="project" value="InterPro"/>
</dbReference>
<dbReference type="InterPro" id="IPR050204">
    <property type="entry name" value="AraC_XylS_family_regulators"/>
</dbReference>
<feature type="domain" description="HTH araC/xylS-type" evidence="5">
    <location>
        <begin position="219"/>
        <end position="317"/>
    </location>
</feature>
<dbReference type="Gene3D" id="1.10.10.60">
    <property type="entry name" value="Homeodomain-like"/>
    <property type="match status" value="2"/>
</dbReference>
<evidence type="ECO:0000256" key="2">
    <source>
        <dbReference type="ARBA" id="ARBA00023125"/>
    </source>
</evidence>
<dbReference type="InterPro" id="IPR018062">
    <property type="entry name" value="HTH_AraC-typ_CS"/>
</dbReference>
<dbReference type="RefSeq" id="WP_120348191.1">
    <property type="nucleotide sequence ID" value="NZ_MCAS01000045.1"/>
</dbReference>
<keyword evidence="1" id="KW-0805">Transcription regulation</keyword>
<dbReference type="SMART" id="SM00342">
    <property type="entry name" value="HTH_ARAC"/>
    <property type="match status" value="1"/>
</dbReference>
<organism evidence="6 7">
    <name type="scientific">Paraburkholderia fungorum</name>
    <dbReference type="NCBI Taxonomy" id="134537"/>
    <lineage>
        <taxon>Bacteria</taxon>
        <taxon>Pseudomonadati</taxon>
        <taxon>Pseudomonadota</taxon>
        <taxon>Betaproteobacteria</taxon>
        <taxon>Burkholderiales</taxon>
        <taxon>Burkholderiaceae</taxon>
        <taxon>Paraburkholderia</taxon>
    </lineage>
</organism>
<proteinExistence type="predicted"/>
<evidence type="ECO:0000313" key="6">
    <source>
        <dbReference type="EMBL" id="RKF35860.1"/>
    </source>
</evidence>
<feature type="region of interest" description="Disordered" evidence="4">
    <location>
        <begin position="1"/>
        <end position="20"/>
    </location>
</feature>
<evidence type="ECO:0000313" key="7">
    <source>
        <dbReference type="Proteomes" id="UP000283709"/>
    </source>
</evidence>
<dbReference type="GO" id="GO:0003700">
    <property type="term" value="F:DNA-binding transcription factor activity"/>
    <property type="evidence" value="ECO:0007669"/>
    <property type="project" value="InterPro"/>
</dbReference>
<dbReference type="PANTHER" id="PTHR46796:SF14">
    <property type="entry name" value="TRANSCRIPTIONAL REGULATORY PROTEIN"/>
    <property type="match status" value="1"/>
</dbReference>
<sequence>MITRTSNVARGSKAGCATGSGAAAHPVVLVEEDWRCPPPSVAGSVAGERIAVARWAQEPGDGREVSSRRDDRFCIVGISLTPATVRLQHGSNVIWDGPVMPGSIQITAPGESVSASYSTSCRVMHLFIEPDLLSRRYEEAEGALREPLGAIANPRVFRDVAVERLATALEEVNPVADASGRLFADSVCDAIVARLLTRAAERAPRTERQAAPLPAWRLRRALDFIETNLAQPIGLADVAASTGLTRMHFAAQFRSTTGYSPHAYLLRRRIEHAQVLLRSSTLSVLDVALSCGFGSHAHFTTVFGRMVGESPNSWRTRMLQGK</sequence>
<dbReference type="PANTHER" id="PTHR46796">
    <property type="entry name" value="HTH-TYPE TRANSCRIPTIONAL ACTIVATOR RHAS-RELATED"/>
    <property type="match status" value="1"/>
</dbReference>
<name>A0A3R7F4C2_9BURK</name>
<dbReference type="OrthoDB" id="9816344at2"/>
<accession>A0A3R7F4C2</accession>
<comment type="caution">
    <text evidence="6">The sequence shown here is derived from an EMBL/GenBank/DDBJ whole genome shotgun (WGS) entry which is preliminary data.</text>
</comment>
<gene>
    <name evidence="6" type="ORF">BCY88_09560</name>
</gene>
<dbReference type="Proteomes" id="UP000283709">
    <property type="component" value="Unassembled WGS sequence"/>
</dbReference>
<dbReference type="PROSITE" id="PS01124">
    <property type="entry name" value="HTH_ARAC_FAMILY_2"/>
    <property type="match status" value="1"/>
</dbReference>
<dbReference type="EMBL" id="MCAS01000045">
    <property type="protein sequence ID" value="RKF35860.1"/>
    <property type="molecule type" value="Genomic_DNA"/>
</dbReference>
<evidence type="ECO:0000256" key="3">
    <source>
        <dbReference type="ARBA" id="ARBA00023163"/>
    </source>
</evidence>
<reference evidence="6 7" key="1">
    <citation type="submission" date="2016-07" db="EMBL/GenBank/DDBJ databases">
        <title>Genome analysis of Burkholderia fungorum ES3-20.</title>
        <authorList>
            <person name="Xu D."/>
            <person name="Yao R."/>
            <person name="Zheng S."/>
        </authorList>
    </citation>
    <scope>NUCLEOTIDE SEQUENCE [LARGE SCALE GENOMIC DNA]</scope>
    <source>
        <strain evidence="6 7">ES3-20</strain>
    </source>
</reference>
<keyword evidence="2" id="KW-0238">DNA-binding</keyword>
<dbReference type="SUPFAM" id="SSF46689">
    <property type="entry name" value="Homeodomain-like"/>
    <property type="match status" value="2"/>
</dbReference>
<dbReference type="InterPro" id="IPR009057">
    <property type="entry name" value="Homeodomain-like_sf"/>
</dbReference>
<evidence type="ECO:0000256" key="1">
    <source>
        <dbReference type="ARBA" id="ARBA00023015"/>
    </source>
</evidence>
<dbReference type="PROSITE" id="PS00041">
    <property type="entry name" value="HTH_ARAC_FAMILY_1"/>
    <property type="match status" value="1"/>
</dbReference>
<dbReference type="InterPro" id="IPR018060">
    <property type="entry name" value="HTH_AraC"/>
</dbReference>
<evidence type="ECO:0000259" key="5">
    <source>
        <dbReference type="PROSITE" id="PS01124"/>
    </source>
</evidence>
<dbReference type="AlphaFoldDB" id="A0A3R7F4C2"/>
<keyword evidence="3" id="KW-0804">Transcription</keyword>